<evidence type="ECO:0000256" key="8">
    <source>
        <dbReference type="ARBA" id="ARBA00044464"/>
    </source>
</evidence>
<evidence type="ECO:0000313" key="10">
    <source>
        <dbReference type="EMBL" id="KAL3729172.1"/>
    </source>
</evidence>
<dbReference type="InterPro" id="IPR008217">
    <property type="entry name" value="Ccc1_fam"/>
</dbReference>
<evidence type="ECO:0000313" key="11">
    <source>
        <dbReference type="Proteomes" id="UP001634007"/>
    </source>
</evidence>
<evidence type="ECO:0000256" key="3">
    <source>
        <dbReference type="ARBA" id="ARBA00022496"/>
    </source>
</evidence>
<comment type="caution">
    <text evidence="10">The sequence shown here is derived from an EMBL/GenBank/DDBJ whole genome shotgun (WGS) entry which is preliminary data.</text>
</comment>
<organism evidence="10 11">
    <name type="scientific">Eucalyptus globulus</name>
    <name type="common">Tasmanian blue gum</name>
    <dbReference type="NCBI Taxonomy" id="34317"/>
    <lineage>
        <taxon>Eukaryota</taxon>
        <taxon>Viridiplantae</taxon>
        <taxon>Streptophyta</taxon>
        <taxon>Embryophyta</taxon>
        <taxon>Tracheophyta</taxon>
        <taxon>Spermatophyta</taxon>
        <taxon>Magnoliopsida</taxon>
        <taxon>eudicotyledons</taxon>
        <taxon>Gunneridae</taxon>
        <taxon>Pentapetalae</taxon>
        <taxon>rosids</taxon>
        <taxon>malvids</taxon>
        <taxon>Myrtales</taxon>
        <taxon>Myrtaceae</taxon>
        <taxon>Myrtoideae</taxon>
        <taxon>Eucalypteae</taxon>
        <taxon>Eucalyptus</taxon>
    </lineage>
</organism>
<evidence type="ECO:0000256" key="5">
    <source>
        <dbReference type="ARBA" id="ARBA00022692"/>
    </source>
</evidence>
<dbReference type="PANTHER" id="PTHR31851">
    <property type="entry name" value="FE(2+)/MN(2+) TRANSPORTER PCL1"/>
    <property type="match status" value="1"/>
</dbReference>
<dbReference type="GO" id="GO:0005774">
    <property type="term" value="C:vacuolar membrane"/>
    <property type="evidence" value="ECO:0007669"/>
    <property type="project" value="UniProtKB-SubCell"/>
</dbReference>
<evidence type="ECO:0000256" key="1">
    <source>
        <dbReference type="ARBA" id="ARBA00004128"/>
    </source>
</evidence>
<keyword evidence="3" id="KW-0408">Iron</keyword>
<keyword evidence="3" id="KW-0410">Iron transport</keyword>
<dbReference type="GO" id="GO:0140315">
    <property type="term" value="F:iron ion sequestering activity"/>
    <property type="evidence" value="ECO:0007669"/>
    <property type="project" value="UniProtKB-UniRule"/>
</dbReference>
<dbReference type="Proteomes" id="UP001634007">
    <property type="component" value="Unassembled WGS sequence"/>
</dbReference>
<keyword evidence="7" id="KW-0472">Membrane</keyword>
<reference evidence="10 11" key="1">
    <citation type="submission" date="2024-11" db="EMBL/GenBank/DDBJ databases">
        <title>Chromosome-level genome assembly of Eucalyptus globulus Labill. provides insights into its genome evolution.</title>
        <authorList>
            <person name="Li X."/>
        </authorList>
    </citation>
    <scope>NUCLEOTIDE SEQUENCE [LARGE SCALE GENOMIC DNA]</scope>
    <source>
        <strain evidence="10">CL2024</strain>
        <tissue evidence="10">Fresh tender leaves</tissue>
    </source>
</reference>
<dbReference type="Pfam" id="PF01988">
    <property type="entry name" value="VIT1"/>
    <property type="match status" value="1"/>
</dbReference>
<comment type="catalytic activity">
    <reaction evidence="8">
        <text>Fe(2+)(in) = Fe(2+)(out)</text>
        <dbReference type="Rhea" id="RHEA:28486"/>
        <dbReference type="ChEBI" id="CHEBI:29033"/>
    </reaction>
    <physiologicalReaction direction="left-to-right" evidence="8">
        <dbReference type="Rhea" id="RHEA:28487"/>
    </physiologicalReaction>
</comment>
<protein>
    <recommendedName>
        <fullName evidence="9">Vacuolar iron transporter</fullName>
    </recommendedName>
</protein>
<dbReference type="EMBL" id="JBJKBG010000007">
    <property type="protein sequence ID" value="KAL3729172.1"/>
    <property type="molecule type" value="Genomic_DNA"/>
</dbReference>
<keyword evidence="9" id="KW-0406">Ion transport</keyword>
<keyword evidence="9" id="KW-0813">Transport</keyword>
<comment type="similarity">
    <text evidence="2 9">Belongs to the CCC1 family.</text>
</comment>
<dbReference type="GO" id="GO:0005381">
    <property type="term" value="F:iron ion transmembrane transporter activity"/>
    <property type="evidence" value="ECO:0007669"/>
    <property type="project" value="UniProtKB-UniRule"/>
</dbReference>
<evidence type="ECO:0000256" key="6">
    <source>
        <dbReference type="ARBA" id="ARBA00022989"/>
    </source>
</evidence>
<gene>
    <name evidence="10" type="ORF">ACJRO7_026295</name>
</gene>
<proteinExistence type="inferred from homology"/>
<name>A0ABD3JUR6_EUCGL</name>
<sequence>MMSFLVCISIIEKGCETMIIVGASGLISGACSRATIELISVYSPYDAEVAKIQREDRKGATQAKERTAIENLPRPWQAAGTSVLSSAMGSLVPLLGATFIKDRQLRWLEVMVVSSIALVSLGAPSAKLNNSPSVKSVSRVLLEGYFTIGVAYCTTKLIG</sequence>
<dbReference type="AlphaFoldDB" id="A0ABD3JUR6"/>
<comment type="function">
    <text evidence="9">Vacuolar Fe(2+) uptake transporter.</text>
</comment>
<evidence type="ECO:0000256" key="9">
    <source>
        <dbReference type="RuleBase" id="RU369115"/>
    </source>
</evidence>
<accession>A0ABD3JUR6</accession>
<comment type="subcellular location">
    <subcellularLocation>
        <location evidence="1 9">Vacuole membrane</location>
        <topology evidence="1 9">Multi-pass membrane protein</topology>
    </subcellularLocation>
</comment>
<evidence type="ECO:0000256" key="7">
    <source>
        <dbReference type="ARBA" id="ARBA00023136"/>
    </source>
</evidence>
<keyword evidence="6" id="KW-1133">Transmembrane helix</keyword>
<keyword evidence="5" id="KW-0812">Transmembrane</keyword>
<evidence type="ECO:0000256" key="4">
    <source>
        <dbReference type="ARBA" id="ARBA00022554"/>
    </source>
</evidence>
<keyword evidence="11" id="KW-1185">Reference proteome</keyword>
<evidence type="ECO:0000256" key="2">
    <source>
        <dbReference type="ARBA" id="ARBA00007049"/>
    </source>
</evidence>
<keyword evidence="4 9" id="KW-0926">Vacuole</keyword>